<feature type="domain" description="Putative zinc-ribbon" evidence="2">
    <location>
        <begin position="7"/>
        <end position="30"/>
    </location>
</feature>
<organism evidence="3 4">
    <name type="scientific">Myroides pelagicus</name>
    <dbReference type="NCBI Taxonomy" id="270914"/>
    <lineage>
        <taxon>Bacteria</taxon>
        <taxon>Pseudomonadati</taxon>
        <taxon>Bacteroidota</taxon>
        <taxon>Flavobacteriia</taxon>
        <taxon>Flavobacteriales</taxon>
        <taxon>Flavobacteriaceae</taxon>
        <taxon>Myroides</taxon>
    </lineage>
</organism>
<evidence type="ECO:0000259" key="2">
    <source>
        <dbReference type="Pfam" id="PF13248"/>
    </source>
</evidence>
<proteinExistence type="predicted"/>
<evidence type="ECO:0000313" key="4">
    <source>
        <dbReference type="Proteomes" id="UP000488936"/>
    </source>
</evidence>
<dbReference type="Pfam" id="PF13248">
    <property type="entry name" value="Zn_ribbon_3"/>
    <property type="match status" value="1"/>
</dbReference>
<dbReference type="Proteomes" id="UP000488936">
    <property type="component" value="Unassembled WGS sequence"/>
</dbReference>
<evidence type="ECO:0000256" key="1">
    <source>
        <dbReference type="SAM" id="Phobius"/>
    </source>
</evidence>
<reference evidence="3 4" key="1">
    <citation type="journal article" date="2006" name="Int. J. Syst. Evol. Microbiol.">
        <title>Myroides pelagicus sp. nov., isolated from seawater in Thailand.</title>
        <authorList>
            <person name="Yoon J."/>
            <person name="Maneerat S."/>
            <person name="Kawai F."/>
            <person name="Yokota A."/>
        </authorList>
    </citation>
    <scope>NUCLEOTIDE SEQUENCE [LARGE SCALE GENOMIC DNA]</scope>
    <source>
        <strain evidence="3 4">SM1T</strain>
    </source>
</reference>
<protein>
    <recommendedName>
        <fullName evidence="2">Putative zinc-ribbon domain-containing protein</fullName>
    </recommendedName>
</protein>
<keyword evidence="1" id="KW-1133">Transmembrane helix</keyword>
<accession>A0A7K1GIY7</accession>
<gene>
    <name evidence="3" type="ORF">GJV77_02350</name>
</gene>
<keyword evidence="1" id="KW-0472">Membrane</keyword>
<dbReference type="InterPro" id="IPR059113">
    <property type="entry name" value="Znf_ribbon"/>
</dbReference>
<evidence type="ECO:0000313" key="3">
    <source>
        <dbReference type="EMBL" id="MTH28768.1"/>
    </source>
</evidence>
<dbReference type="EMBL" id="WMJY01000003">
    <property type="protein sequence ID" value="MTH28768.1"/>
    <property type="molecule type" value="Genomic_DNA"/>
</dbReference>
<feature type="transmembrane region" description="Helical" evidence="1">
    <location>
        <begin position="76"/>
        <end position="103"/>
    </location>
</feature>
<keyword evidence="4" id="KW-1185">Reference proteome</keyword>
<dbReference type="OrthoDB" id="1144727at2"/>
<name>A0A7K1GIY7_9FLAO</name>
<comment type="caution">
    <text evidence="3">The sequence shown here is derived from an EMBL/GenBank/DDBJ whole genome shotgun (WGS) entry which is preliminary data.</text>
</comment>
<keyword evidence="1" id="KW-0812">Transmembrane</keyword>
<dbReference type="AlphaFoldDB" id="A0A7K1GIY7"/>
<dbReference type="RefSeq" id="WP_155034753.1">
    <property type="nucleotide sequence ID" value="NZ_JAYMMG010000010.1"/>
</dbReference>
<sequence>MSSNIVHIRCPKCGTFSVNAEVCSQCGQRLNTVQQREEKRLDQERERVAKALAEKPSAIEQFLIKMTKHRWILVRLFFKLIYGIWFTVMAIAMFIAWLIGLIVA</sequence>